<reference evidence="5 6" key="1">
    <citation type="submission" date="2016-11" db="EMBL/GenBank/DDBJ databases">
        <authorList>
            <person name="Jaros S."/>
            <person name="Januszkiewicz K."/>
            <person name="Wedrychowicz H."/>
        </authorList>
    </citation>
    <scope>NUCLEOTIDE SEQUENCE [LARGE SCALE GENOMIC DNA]</scope>
    <source>
        <strain evidence="5 6">DSM 44666</strain>
    </source>
</reference>
<evidence type="ECO:0000256" key="4">
    <source>
        <dbReference type="ARBA" id="ARBA00024207"/>
    </source>
</evidence>
<dbReference type="Gene3D" id="1.20.120.580">
    <property type="entry name" value="bsu32300-like"/>
    <property type="match status" value="1"/>
</dbReference>
<evidence type="ECO:0000256" key="1">
    <source>
        <dbReference type="ARBA" id="ARBA00022649"/>
    </source>
</evidence>
<proteinExistence type="inferred from homology"/>
<protein>
    <submittedName>
        <fullName evidence="5">Uncharacterized conserved protein YutE, UPF0331/DUF86 family</fullName>
    </submittedName>
</protein>
<evidence type="ECO:0000313" key="5">
    <source>
        <dbReference type="EMBL" id="SHE81721.1"/>
    </source>
</evidence>
<organism evidence="5 6">
    <name type="scientific">Seinonella peptonophila</name>
    <dbReference type="NCBI Taxonomy" id="112248"/>
    <lineage>
        <taxon>Bacteria</taxon>
        <taxon>Bacillati</taxon>
        <taxon>Bacillota</taxon>
        <taxon>Bacilli</taxon>
        <taxon>Bacillales</taxon>
        <taxon>Thermoactinomycetaceae</taxon>
        <taxon>Seinonella</taxon>
    </lineage>
</organism>
<dbReference type="AlphaFoldDB" id="A0A1M4WK93"/>
<dbReference type="OrthoDB" id="2375467at2"/>
<dbReference type="Proteomes" id="UP000184476">
    <property type="component" value="Unassembled WGS sequence"/>
</dbReference>
<keyword evidence="6" id="KW-1185">Reference proteome</keyword>
<dbReference type="GO" id="GO:0110001">
    <property type="term" value="C:toxin-antitoxin complex"/>
    <property type="evidence" value="ECO:0007669"/>
    <property type="project" value="InterPro"/>
</dbReference>
<dbReference type="PANTHER" id="PTHR33397">
    <property type="entry name" value="UPF0331 PROTEIN YUTE"/>
    <property type="match status" value="1"/>
</dbReference>
<sequence length="138" mass="16217">MHYDLNMEKIEEQLHFLQRCYAVCAVKEKLIETEESFFAISRAIHLAVECMIDVGTVMIDGFIMRDPGGYLDIVDILEDEQVLTADVATVLRDWVKIRDRLVRSYTKVEYTDCLPYLEQVDTLKRFDQQVRDYISREA</sequence>
<evidence type="ECO:0000256" key="3">
    <source>
        <dbReference type="ARBA" id="ARBA00022801"/>
    </source>
</evidence>
<gene>
    <name evidence="5" type="ORF">SAMN05444392_103262</name>
</gene>
<dbReference type="GO" id="GO:0004540">
    <property type="term" value="F:RNA nuclease activity"/>
    <property type="evidence" value="ECO:0007669"/>
    <property type="project" value="InterPro"/>
</dbReference>
<dbReference type="InterPro" id="IPR008201">
    <property type="entry name" value="HepT-like"/>
</dbReference>
<dbReference type="InterPro" id="IPR037038">
    <property type="entry name" value="HepT-like_sf"/>
</dbReference>
<dbReference type="Pfam" id="PF01934">
    <property type="entry name" value="HepT-like"/>
    <property type="match status" value="1"/>
</dbReference>
<dbReference type="GO" id="GO:0016787">
    <property type="term" value="F:hydrolase activity"/>
    <property type="evidence" value="ECO:0007669"/>
    <property type="project" value="UniProtKB-KW"/>
</dbReference>
<keyword evidence="1" id="KW-1277">Toxin-antitoxin system</keyword>
<dbReference type="EMBL" id="FQVL01000003">
    <property type="protein sequence ID" value="SHE81721.1"/>
    <property type="molecule type" value="Genomic_DNA"/>
</dbReference>
<keyword evidence="3" id="KW-0378">Hydrolase</keyword>
<dbReference type="STRING" id="112248.SAMN05444392_103262"/>
<dbReference type="RefSeq" id="WP_084731293.1">
    <property type="nucleotide sequence ID" value="NZ_FQVL01000003.1"/>
</dbReference>
<dbReference type="InterPro" id="IPR052379">
    <property type="entry name" value="Type_VII_TA_RNase"/>
</dbReference>
<evidence type="ECO:0000256" key="2">
    <source>
        <dbReference type="ARBA" id="ARBA00022722"/>
    </source>
</evidence>
<keyword evidence="2" id="KW-0540">Nuclease</keyword>
<name>A0A1M4WK93_9BACL</name>
<accession>A0A1M4WK93</accession>
<dbReference type="PANTHER" id="PTHR33397:SF5">
    <property type="entry name" value="RNASE YUTE-RELATED"/>
    <property type="match status" value="1"/>
</dbReference>
<comment type="similarity">
    <text evidence="4">Belongs to the HepT RNase toxin family.</text>
</comment>
<evidence type="ECO:0000313" key="6">
    <source>
        <dbReference type="Proteomes" id="UP000184476"/>
    </source>
</evidence>